<dbReference type="AlphaFoldDB" id="A0A8H4AUM9"/>
<gene>
    <name evidence="1" type="ORF">F8M41_009977</name>
</gene>
<name>A0A8H4AUM9_GIGMA</name>
<accession>A0A8H4AUM9</accession>
<evidence type="ECO:0000313" key="1">
    <source>
        <dbReference type="EMBL" id="KAF0534396.1"/>
    </source>
</evidence>
<sequence length="96" mass="10728">MTSYAIEPDKHGRTTLRQKCNYCEEDFVDLVNCLKGHLLKCEKLPKNIKGPLKIQDQDSGSMSGNHFIKFENPAGLMMMMVVISAEGSSNNSFSKT</sequence>
<evidence type="ECO:0000313" key="2">
    <source>
        <dbReference type="Proteomes" id="UP000439903"/>
    </source>
</evidence>
<proteinExistence type="predicted"/>
<keyword evidence="2" id="KW-1185">Reference proteome</keyword>
<dbReference type="Proteomes" id="UP000439903">
    <property type="component" value="Unassembled WGS sequence"/>
</dbReference>
<organism evidence="1 2">
    <name type="scientific">Gigaspora margarita</name>
    <dbReference type="NCBI Taxonomy" id="4874"/>
    <lineage>
        <taxon>Eukaryota</taxon>
        <taxon>Fungi</taxon>
        <taxon>Fungi incertae sedis</taxon>
        <taxon>Mucoromycota</taxon>
        <taxon>Glomeromycotina</taxon>
        <taxon>Glomeromycetes</taxon>
        <taxon>Diversisporales</taxon>
        <taxon>Gigasporaceae</taxon>
        <taxon>Gigaspora</taxon>
    </lineage>
</organism>
<reference evidence="1 2" key="1">
    <citation type="journal article" date="2019" name="Environ. Microbiol.">
        <title>At the nexus of three kingdoms: the genome of the mycorrhizal fungus Gigaspora margarita provides insights into plant, endobacterial and fungal interactions.</title>
        <authorList>
            <person name="Venice F."/>
            <person name="Ghignone S."/>
            <person name="Salvioli di Fossalunga A."/>
            <person name="Amselem J."/>
            <person name="Novero M."/>
            <person name="Xianan X."/>
            <person name="Sedzielewska Toro K."/>
            <person name="Morin E."/>
            <person name="Lipzen A."/>
            <person name="Grigoriev I.V."/>
            <person name="Henrissat B."/>
            <person name="Martin F.M."/>
            <person name="Bonfante P."/>
        </authorList>
    </citation>
    <scope>NUCLEOTIDE SEQUENCE [LARGE SCALE GENOMIC DNA]</scope>
    <source>
        <strain evidence="1 2">BEG34</strain>
    </source>
</reference>
<dbReference type="EMBL" id="WTPW01000211">
    <property type="protein sequence ID" value="KAF0534396.1"/>
    <property type="molecule type" value="Genomic_DNA"/>
</dbReference>
<protein>
    <submittedName>
        <fullName evidence="1">Zinc finger bed domain-containing protein 1-like</fullName>
    </submittedName>
</protein>
<comment type="caution">
    <text evidence="1">The sequence shown here is derived from an EMBL/GenBank/DDBJ whole genome shotgun (WGS) entry which is preliminary data.</text>
</comment>